<dbReference type="InterPro" id="IPR050377">
    <property type="entry name" value="Radical_SAM_PqqE_MftC-like"/>
</dbReference>
<evidence type="ECO:0000256" key="3">
    <source>
        <dbReference type="ARBA" id="ARBA00022691"/>
    </source>
</evidence>
<dbReference type="GO" id="GO:0046872">
    <property type="term" value="F:metal ion binding"/>
    <property type="evidence" value="ECO:0007669"/>
    <property type="project" value="UniProtKB-KW"/>
</dbReference>
<evidence type="ECO:0000256" key="4">
    <source>
        <dbReference type="ARBA" id="ARBA00022723"/>
    </source>
</evidence>
<dbReference type="PIRSF" id="PIRSF037420">
    <property type="entry name" value="PQQ_syn_pqqE"/>
    <property type="match status" value="1"/>
</dbReference>
<organism evidence="8">
    <name type="scientific">Candidatus Aramenus sulfurataquae</name>
    <dbReference type="NCBI Taxonomy" id="1326980"/>
    <lineage>
        <taxon>Archaea</taxon>
        <taxon>Thermoproteota</taxon>
        <taxon>Thermoprotei</taxon>
        <taxon>Sulfolobales</taxon>
        <taxon>Sulfolobaceae</taxon>
        <taxon>Candidatus Aramenus</taxon>
    </lineage>
</organism>
<dbReference type="InterPro" id="IPR007197">
    <property type="entry name" value="rSAM"/>
</dbReference>
<dbReference type="InterPro" id="IPR023885">
    <property type="entry name" value="4Fe4S-binding_SPASM_dom"/>
</dbReference>
<sequence>MLAPYVVVWESTKACDFACKHCRAKAIPNRLPEELTKEEVFSLIDDLSSSGVKLFVISGGDALKRDDIFEIAEYASKRITTAISPSGSRIELHVAKRLKESGVAIASISVDGPEEVHDEFRGVKGAFAIAKKAIESLQQAGIPVQVNTTISKYNVGRLEDVKRTVLSFHPVSWDVFVLIPTGRATRDMMISPEENEVVMRTVYKWRHEEGINVRMTCNPYYVRVSNELGSRALPPDQKYGRRSVEGARGCMAGNGYAFIAYDGTVYPCGFLPVPAGNVRVKRFSEIYNDSPVFKALRGQLKGKCGVCEYATVCGGCRARAYSLTGDFLSEDPFCTYVPLRVRLSDKRLQAS</sequence>
<reference evidence="8" key="1">
    <citation type="submission" date="2022-05" db="EMBL/GenBank/DDBJ databases">
        <title>Metagenome Sequencing of an Archaeal-Dominated Microbial Community from a Hot Spring at the Los Azufres Geothermal Field, Mexico.</title>
        <authorList>
            <person name="Marin-Paredes R."/>
            <person name="Martinez-Romero E."/>
            <person name="Servin-Garciduenas L.E."/>
        </authorList>
    </citation>
    <scope>NUCLEOTIDE SEQUENCE</scope>
    <source>
        <strain evidence="8">AZ1-454</strain>
    </source>
</reference>
<gene>
    <name evidence="8" type="ORF">TQ35_007445</name>
</gene>
<dbReference type="PROSITE" id="PS51918">
    <property type="entry name" value="RADICAL_SAM"/>
    <property type="match status" value="1"/>
</dbReference>
<evidence type="ECO:0000256" key="5">
    <source>
        <dbReference type="ARBA" id="ARBA00023004"/>
    </source>
</evidence>
<evidence type="ECO:0000256" key="1">
    <source>
        <dbReference type="ARBA" id="ARBA00001966"/>
    </source>
</evidence>
<comment type="cofactor">
    <cofactor evidence="1">
        <name>[4Fe-4S] cluster</name>
        <dbReference type="ChEBI" id="CHEBI:49883"/>
    </cofactor>
</comment>
<dbReference type="SFLD" id="SFLDS00029">
    <property type="entry name" value="Radical_SAM"/>
    <property type="match status" value="1"/>
</dbReference>
<evidence type="ECO:0000259" key="7">
    <source>
        <dbReference type="PROSITE" id="PS51918"/>
    </source>
</evidence>
<protein>
    <submittedName>
        <fullName evidence="8">Radical SAM protein</fullName>
    </submittedName>
</protein>
<dbReference type="InterPro" id="IPR006638">
    <property type="entry name" value="Elp3/MiaA/NifB-like_rSAM"/>
</dbReference>
<evidence type="ECO:0000256" key="6">
    <source>
        <dbReference type="ARBA" id="ARBA00023014"/>
    </source>
</evidence>
<dbReference type="PANTHER" id="PTHR11228">
    <property type="entry name" value="RADICAL SAM DOMAIN PROTEIN"/>
    <property type="match status" value="1"/>
</dbReference>
<keyword evidence="3" id="KW-0949">S-adenosyl-L-methionine</keyword>
<dbReference type="AlphaFoldDB" id="A0AAE3K2K1"/>
<dbReference type="InterPro" id="IPR058240">
    <property type="entry name" value="rSAM_sf"/>
</dbReference>
<evidence type="ECO:0000313" key="8">
    <source>
        <dbReference type="EMBL" id="MCL7344389.1"/>
    </source>
</evidence>
<dbReference type="InterPro" id="IPR017200">
    <property type="entry name" value="PqqE-like"/>
</dbReference>
<dbReference type="GO" id="GO:0003824">
    <property type="term" value="F:catalytic activity"/>
    <property type="evidence" value="ECO:0007669"/>
    <property type="project" value="InterPro"/>
</dbReference>
<proteinExistence type="predicted"/>
<comment type="caution">
    <text evidence="8">The sequence shown here is derived from an EMBL/GenBank/DDBJ whole genome shotgun (WGS) entry which is preliminary data.</text>
</comment>
<keyword evidence="6" id="KW-0411">Iron-sulfur</keyword>
<dbReference type="CDD" id="cd21123">
    <property type="entry name" value="SPASM_MftC-like"/>
    <property type="match status" value="1"/>
</dbReference>
<dbReference type="Pfam" id="PF04055">
    <property type="entry name" value="Radical_SAM"/>
    <property type="match status" value="1"/>
</dbReference>
<evidence type="ECO:0000256" key="2">
    <source>
        <dbReference type="ARBA" id="ARBA00022485"/>
    </source>
</evidence>
<dbReference type="SFLD" id="SFLDG01386">
    <property type="entry name" value="main_SPASM_domain-containing"/>
    <property type="match status" value="1"/>
</dbReference>
<dbReference type="SFLD" id="SFLDG01067">
    <property type="entry name" value="SPASM/twitch_domain_containing"/>
    <property type="match status" value="1"/>
</dbReference>
<dbReference type="PANTHER" id="PTHR11228:SF34">
    <property type="entry name" value="TUNGSTEN-CONTAINING ALDEHYDE FERREDOXIN OXIDOREDUCTASE COFACTOR MODIFYING PROTEIN"/>
    <property type="match status" value="1"/>
</dbReference>
<dbReference type="InterPro" id="IPR013785">
    <property type="entry name" value="Aldolase_TIM"/>
</dbReference>
<feature type="domain" description="Radical SAM core" evidence="7">
    <location>
        <begin position="1"/>
        <end position="208"/>
    </location>
</feature>
<dbReference type="SUPFAM" id="SSF102114">
    <property type="entry name" value="Radical SAM enzymes"/>
    <property type="match status" value="1"/>
</dbReference>
<dbReference type="Pfam" id="PF13186">
    <property type="entry name" value="SPASM"/>
    <property type="match status" value="1"/>
</dbReference>
<accession>A0AAE3K2K1</accession>
<dbReference type="SMART" id="SM00729">
    <property type="entry name" value="Elp3"/>
    <property type="match status" value="1"/>
</dbReference>
<dbReference type="CDD" id="cd01335">
    <property type="entry name" value="Radical_SAM"/>
    <property type="match status" value="1"/>
</dbReference>
<dbReference type="Gene3D" id="3.20.20.70">
    <property type="entry name" value="Aldolase class I"/>
    <property type="match status" value="1"/>
</dbReference>
<name>A0AAE3K2K1_9CREN</name>
<dbReference type="NCBIfam" id="TIGR04085">
    <property type="entry name" value="rSAM_more_4Fe4S"/>
    <property type="match status" value="1"/>
</dbReference>
<dbReference type="GO" id="GO:0051539">
    <property type="term" value="F:4 iron, 4 sulfur cluster binding"/>
    <property type="evidence" value="ECO:0007669"/>
    <property type="project" value="UniProtKB-KW"/>
</dbReference>
<dbReference type="EMBL" id="JZWS02000008">
    <property type="protein sequence ID" value="MCL7344389.1"/>
    <property type="molecule type" value="Genomic_DNA"/>
</dbReference>
<keyword evidence="4" id="KW-0479">Metal-binding</keyword>
<keyword evidence="2" id="KW-0004">4Fe-4S</keyword>
<keyword evidence="5" id="KW-0408">Iron</keyword>